<accession>A0ABQ6GYM5</accession>
<evidence type="ECO:0000313" key="2">
    <source>
        <dbReference type="Proteomes" id="UP001157133"/>
    </source>
</evidence>
<dbReference type="EMBL" id="BSSU01000002">
    <property type="protein sequence ID" value="GLX81053.1"/>
    <property type="molecule type" value="Genomic_DNA"/>
</dbReference>
<gene>
    <name evidence="1" type="ORF">theurythT_05050</name>
</gene>
<protein>
    <recommendedName>
        <fullName evidence="3">DUF2066 domain-containing protein</fullName>
    </recommendedName>
</protein>
<sequence length="372" mass="42052">MQPIRYENMTKSLFLSLLLLINCFVFTARAIEVTQLYTAKVTVDGQSNAERANGLKQAMKQVMLKVGGNSDFEQDVSIESALTRPQAYVAQFYYDRVDQQSMLIAEFDELKINQLFYQAGLPILGSIRPLLTVWLIEEDNLERKIIDHSSEHLLAQKVQGFSAERAVPMVLPLMDLEDINRVQVSDVWGRFAEPVKEASERYLAEASVIIRVSNNTLVEPVFVDEETCEAPCQVNQYALDWSILEGVQQFGERLYGNNPELLLEQALEAISSHIHQQYALSTDTTNVMTIEIANVGSMKTFVEISQFLSDFSAVSSVKLRYAEGEVRRFDIGLIGSEQTFMASVKLVDALQQIIDPLADIDEQAIPVFYWQK</sequence>
<name>A0ABQ6GYM5_9GAMM</name>
<dbReference type="Pfam" id="PF09839">
    <property type="entry name" value="DUF2066"/>
    <property type="match status" value="1"/>
</dbReference>
<organism evidence="1 2">
    <name type="scientific">Thalassotalea eurytherma</name>
    <dbReference type="NCBI Taxonomy" id="1144278"/>
    <lineage>
        <taxon>Bacteria</taxon>
        <taxon>Pseudomonadati</taxon>
        <taxon>Pseudomonadota</taxon>
        <taxon>Gammaproteobacteria</taxon>
        <taxon>Alteromonadales</taxon>
        <taxon>Colwelliaceae</taxon>
        <taxon>Thalassotalea</taxon>
    </lineage>
</organism>
<proteinExistence type="predicted"/>
<dbReference type="RefSeq" id="WP_284206376.1">
    <property type="nucleotide sequence ID" value="NZ_BSSU01000002.1"/>
</dbReference>
<keyword evidence="2" id="KW-1185">Reference proteome</keyword>
<comment type="caution">
    <text evidence="1">The sequence shown here is derived from an EMBL/GenBank/DDBJ whole genome shotgun (WGS) entry which is preliminary data.</text>
</comment>
<evidence type="ECO:0008006" key="3">
    <source>
        <dbReference type="Google" id="ProtNLM"/>
    </source>
</evidence>
<dbReference type="Proteomes" id="UP001157133">
    <property type="component" value="Unassembled WGS sequence"/>
</dbReference>
<dbReference type="InterPro" id="IPR018642">
    <property type="entry name" value="DUF2066"/>
</dbReference>
<reference evidence="1 2" key="1">
    <citation type="submission" date="2023-03" db="EMBL/GenBank/DDBJ databases">
        <title>Draft genome sequence of Thalassotalea eurytherma JCM 18482T.</title>
        <authorList>
            <person name="Sawabe T."/>
        </authorList>
    </citation>
    <scope>NUCLEOTIDE SEQUENCE [LARGE SCALE GENOMIC DNA]</scope>
    <source>
        <strain evidence="1 2">JCM 18482</strain>
    </source>
</reference>
<evidence type="ECO:0000313" key="1">
    <source>
        <dbReference type="EMBL" id="GLX81053.1"/>
    </source>
</evidence>